<comment type="caution">
    <text evidence="1">The sequence shown here is derived from an EMBL/GenBank/DDBJ whole genome shotgun (WGS) entry which is preliminary data.</text>
</comment>
<dbReference type="EMBL" id="DVLY01000184">
    <property type="protein sequence ID" value="HIT98603.1"/>
    <property type="molecule type" value="Genomic_DNA"/>
</dbReference>
<sequence>MLVVGILQIILFFKIWGMTNDVRALKKKFTLSPASLSTSEVFKESYKGNPELPNFLFDAVYKDMEAVWNNRAESVYDQQTQCWVENDEAFMAKRIQAVKDHYKELYARVNIPFPAVFDAISSAGDFGKAFGK</sequence>
<reference evidence="1" key="1">
    <citation type="submission" date="2020-10" db="EMBL/GenBank/DDBJ databases">
        <authorList>
            <person name="Gilroy R."/>
        </authorList>
    </citation>
    <scope>NUCLEOTIDE SEQUENCE</scope>
    <source>
        <strain evidence="1">1383</strain>
    </source>
</reference>
<organism evidence="1 2">
    <name type="scientific">Candidatus Merdimorpha stercoravium</name>
    <dbReference type="NCBI Taxonomy" id="2840863"/>
    <lineage>
        <taxon>Bacteria</taxon>
        <taxon>Pseudomonadati</taxon>
        <taxon>Bacteroidota</taxon>
        <taxon>Flavobacteriia</taxon>
        <taxon>Flavobacteriales</taxon>
        <taxon>Candidatus Merdimorpha</taxon>
    </lineage>
</organism>
<evidence type="ECO:0000313" key="2">
    <source>
        <dbReference type="Proteomes" id="UP000824161"/>
    </source>
</evidence>
<accession>A0A9D1HAW2</accession>
<dbReference type="Proteomes" id="UP000824161">
    <property type="component" value="Unassembled WGS sequence"/>
</dbReference>
<protein>
    <submittedName>
        <fullName evidence="1">Uncharacterized protein</fullName>
    </submittedName>
</protein>
<dbReference type="AlphaFoldDB" id="A0A9D1HAW2"/>
<reference evidence="1" key="2">
    <citation type="journal article" date="2021" name="PeerJ">
        <title>Extensive microbial diversity within the chicken gut microbiome revealed by metagenomics and culture.</title>
        <authorList>
            <person name="Gilroy R."/>
            <person name="Ravi A."/>
            <person name="Getino M."/>
            <person name="Pursley I."/>
            <person name="Horton D.L."/>
            <person name="Alikhan N.F."/>
            <person name="Baker D."/>
            <person name="Gharbi K."/>
            <person name="Hall N."/>
            <person name="Watson M."/>
            <person name="Adriaenssens E.M."/>
            <person name="Foster-Nyarko E."/>
            <person name="Jarju S."/>
            <person name="Secka A."/>
            <person name="Antonio M."/>
            <person name="Oren A."/>
            <person name="Chaudhuri R.R."/>
            <person name="La Ragione R."/>
            <person name="Hildebrand F."/>
            <person name="Pallen M.J."/>
        </authorList>
    </citation>
    <scope>NUCLEOTIDE SEQUENCE</scope>
    <source>
        <strain evidence="1">1383</strain>
    </source>
</reference>
<gene>
    <name evidence="1" type="ORF">IAC44_07185</name>
</gene>
<evidence type="ECO:0000313" key="1">
    <source>
        <dbReference type="EMBL" id="HIT98603.1"/>
    </source>
</evidence>
<name>A0A9D1HAW2_9FLAO</name>
<proteinExistence type="predicted"/>